<dbReference type="GeneID" id="92376539"/>
<gene>
    <name evidence="2" type="ORF">TEOVI_000259900</name>
</gene>
<organism evidence="2 3">
    <name type="scientific">Trypanosoma equiperdum</name>
    <dbReference type="NCBI Taxonomy" id="5694"/>
    <lineage>
        <taxon>Eukaryota</taxon>
        <taxon>Discoba</taxon>
        <taxon>Euglenozoa</taxon>
        <taxon>Kinetoplastea</taxon>
        <taxon>Metakinetoplastina</taxon>
        <taxon>Trypanosomatida</taxon>
        <taxon>Trypanosomatidae</taxon>
        <taxon>Trypanosoma</taxon>
    </lineage>
</organism>
<dbReference type="EMBL" id="CZPT02001548">
    <property type="protein sequence ID" value="SCU71019.1"/>
    <property type="molecule type" value="Genomic_DNA"/>
</dbReference>
<reference evidence="2" key="1">
    <citation type="submission" date="2016-09" db="EMBL/GenBank/DDBJ databases">
        <authorList>
            <person name="Hebert L."/>
            <person name="Moumen B."/>
        </authorList>
    </citation>
    <scope>NUCLEOTIDE SEQUENCE [LARGE SCALE GENOMIC DNA]</scope>
    <source>
        <strain evidence="2">OVI</strain>
    </source>
</reference>
<accession>A0A1G4IF61</accession>
<dbReference type="VEuPathDB" id="TriTrypDB:TEOVI_000259900"/>
<name>A0A1G4IF61_TRYEQ</name>
<protein>
    <submittedName>
        <fullName evidence="2">Laminin-like protein, putative</fullName>
    </submittedName>
</protein>
<keyword evidence="1" id="KW-0732">Signal</keyword>
<feature type="signal peptide" evidence="1">
    <location>
        <begin position="1"/>
        <end position="18"/>
    </location>
</feature>
<evidence type="ECO:0000256" key="1">
    <source>
        <dbReference type="SAM" id="SignalP"/>
    </source>
</evidence>
<dbReference type="AlphaFoldDB" id="A0A1G4IF61"/>
<sequence length="308" mass="34002">MMFHTFTALFITATCVSCSRASAAAAAVTDAEPAATSGSTSRCTLLQQLLGVGRSVNFTKRYVKELVDQSVRAEQECTYYLWTARGNITFSSKVLYDGRRSRGSSNVYVKLAERAFEEAKLDHEILRETVYSVERNLLVIRSQSAEMNRNGYEAVKESKKAVAKLVRSANRYMGRYHGGDDDISETCKLAPASGVTFASLEHAMRNITDEMVDSDALEGARKVFRSLVEVEEARKKAMRVAQEIKEGKQLAQGAEARVAGHANAVFSVMRTSKQSMTINHSRGGTNASQFLWNWIKFLLLSLISAAAP</sequence>
<dbReference type="RefSeq" id="XP_067081753.1">
    <property type="nucleotide sequence ID" value="XM_067225652.1"/>
</dbReference>
<evidence type="ECO:0000313" key="3">
    <source>
        <dbReference type="Proteomes" id="UP000195570"/>
    </source>
</evidence>
<keyword evidence="3" id="KW-1185">Reference proteome</keyword>
<comment type="caution">
    <text evidence="2">The sequence shown here is derived from an EMBL/GenBank/DDBJ whole genome shotgun (WGS) entry which is preliminary data.</text>
</comment>
<evidence type="ECO:0000313" key="2">
    <source>
        <dbReference type="EMBL" id="SCU71019.1"/>
    </source>
</evidence>
<dbReference type="Proteomes" id="UP000195570">
    <property type="component" value="Unassembled WGS sequence"/>
</dbReference>
<feature type="chain" id="PRO_5009235467" evidence="1">
    <location>
        <begin position="19"/>
        <end position="308"/>
    </location>
</feature>
<proteinExistence type="predicted"/>